<evidence type="ECO:0000313" key="2">
    <source>
        <dbReference type="EMBL" id="KAB7513179.1"/>
    </source>
</evidence>
<dbReference type="InterPro" id="IPR009537">
    <property type="entry name" value="DUF1156"/>
</dbReference>
<feature type="domain" description="DUF1156" evidence="1">
    <location>
        <begin position="17"/>
        <end position="68"/>
    </location>
</feature>
<dbReference type="RefSeq" id="WP_152120852.1">
    <property type="nucleotide sequence ID" value="NZ_QJOW01000006.1"/>
</dbReference>
<protein>
    <submittedName>
        <fullName evidence="2">DUF1156 domain-containing protein</fullName>
    </submittedName>
</protein>
<gene>
    <name evidence="2" type="ORF">DMP03_12325</name>
</gene>
<evidence type="ECO:0000259" key="1">
    <source>
        <dbReference type="Pfam" id="PF06634"/>
    </source>
</evidence>
<dbReference type="InterPro" id="IPR029063">
    <property type="entry name" value="SAM-dependent_MTases_sf"/>
</dbReference>
<sequence>MPDSPRDDTAPPIARGFPIARVNDLAERESRAKLYYRPLSVLHKWWARRLGSVFRTVCLYSLVDDPGTVSVSSPGNDGTSTLADFTEDADAGVSSSQIAQMIENVSLETPDALWELYPQDVSIDDKRVLDPFMGAGTTLLEAVRFGATATGVDLNPVAWFITKKALEASSASPDELRTAFDDVEKRVADELRSHYRTGCPNDNHEADVTYGFWVRELDCVSCGYTVPLFKDYRVASGRYDDSDRDNVLCPDCGSVFLTSDYRETAVCPDCSCEFTPADGPVSRGGNYGCPECGQKYAIVDAIAEGQSYRERLYALEYYCTECEDAGHNRPTYKGYKPAADADRDRYDDAAKRLAGSTELSAYIPDEAIPKGAVTQASSISGNDVFQHGFETWADMFNSRQQYGLATLLQAIDEVDNDDAREFLLLAFSNTLQFQNNFARFNTSGAKVESIFGQNSFFPPVEYVENNPWGTRAGRGTFTNTWEHVLDAVEWAHEPVERYLDDGEMQRTEPFDTPVGGDTKILQGDIREVDIDGEFDAVITDLPFYDNVVYSELSDFFYVWQRQLLADEYDSFDPSRTPHQQSIVANPAIGADDNKFEEGLSEAFERLNSLLADDGTLVFTYRHEGPHSWAGLLKGLCGAGFDVTATYPISAGLSEFTAGEELNFGVVVVARPAEEREAISWNALRRRLFQETKRVQEQLEAAKTLSAGDESVVQMGACFEKYSTHFGQVHNRGELMDTEAIVNEILDLVTGTVDVTDVYLTLLSMDEPTKEDLVRLCRGTTIDPDDLREREMILDDDGFEIAGWTTDARQTYIEECPAEARSDLDTLQRLRAFAAEDTPIQLNDARSSIDVTSSLLDLADRLATETNDDTYRELLN</sequence>
<dbReference type="EMBL" id="QJOW01000006">
    <property type="protein sequence ID" value="KAB7513179.1"/>
    <property type="molecule type" value="Genomic_DNA"/>
</dbReference>
<name>A0A5N5U408_9EURY</name>
<dbReference type="Proteomes" id="UP000326302">
    <property type="component" value="Unassembled WGS sequence"/>
</dbReference>
<keyword evidence="2" id="KW-0614">Plasmid</keyword>
<dbReference type="Pfam" id="PF06634">
    <property type="entry name" value="DUF1156"/>
    <property type="match status" value="1"/>
</dbReference>
<geneLocation type="plasmid" evidence="2">
    <name>unnamed2</name>
</geneLocation>
<dbReference type="OrthoDB" id="93530at2157"/>
<dbReference type="AlphaFoldDB" id="A0A5N5U408"/>
<accession>A0A5N5U408</accession>
<dbReference type="SUPFAM" id="SSF53335">
    <property type="entry name" value="S-adenosyl-L-methionine-dependent methyltransferases"/>
    <property type="match status" value="2"/>
</dbReference>
<reference evidence="2 3" key="1">
    <citation type="submission" date="2019-10" db="EMBL/GenBank/DDBJ databases">
        <title>Unraveling microbial dark matter from salterns through culturing: the case of the genus Halosegnis.</title>
        <authorList>
            <person name="Duran-Viseras A."/>
            <person name="Andrei A.-S."/>
            <person name="Vera-Gargallo B."/>
            <person name="Ghai R."/>
            <person name="Sanchez-Porro C."/>
            <person name="Ventosa A."/>
        </authorList>
    </citation>
    <scope>NUCLEOTIDE SEQUENCE [LARGE SCALE GENOMIC DNA]</scope>
    <source>
        <strain evidence="2 3">F17-44</strain>
        <plasmid evidence="2">unnamed2</plasmid>
    </source>
</reference>
<organism evidence="2 3">
    <name type="scientific">Halosegnis rubeus</name>
    <dbReference type="NCBI Taxonomy" id="2212850"/>
    <lineage>
        <taxon>Archaea</taxon>
        <taxon>Methanobacteriati</taxon>
        <taxon>Methanobacteriota</taxon>
        <taxon>Stenosarchaea group</taxon>
        <taxon>Halobacteria</taxon>
        <taxon>Halobacteriales</taxon>
        <taxon>Natronomonadaceae</taxon>
        <taxon>Halosegnis</taxon>
    </lineage>
</organism>
<proteinExistence type="predicted"/>
<dbReference type="Gene3D" id="3.40.50.150">
    <property type="entry name" value="Vaccinia Virus protein VP39"/>
    <property type="match status" value="2"/>
</dbReference>
<comment type="caution">
    <text evidence="2">The sequence shown here is derived from an EMBL/GenBank/DDBJ whole genome shotgun (WGS) entry which is preliminary data.</text>
</comment>
<evidence type="ECO:0000313" key="3">
    <source>
        <dbReference type="Proteomes" id="UP000326302"/>
    </source>
</evidence>